<sequence>MRIPGNESLLSGVIGKSFGSQRMALRVRGKAVENCGALRTASSELSLEQSQAISTVRESFERIDKVMQGMKLLSLKGEESLSEDDRLLLQSRMAEFQSDLHREVHSVVLKLAGKTYESTLPTDGARSMMGEGPKGADEDGFYSYFLELSPDQSLNQARLGVDGLRAFGIRKLDPKEARPIKNGATVHFIALVATGKGNVLESHTDRLISALAEAGESGKTLSEVAAEPMFEQDTMMLTDPESSAKITERIDANLKKLGEMSAKFEVFVEDMKGAKATGKSKRLALDCDMLDLQNKMNSPLGDMAFSFGADLSDLRLIDAASPLGGMFAEVDSFFKDEIYSDLGVEDTYFRDLFFKMDNSLTAQTLFDQGNSKSRVSL</sequence>
<gene>
    <name evidence="1" type="ORF">L2W38_06350</name>
</gene>
<evidence type="ECO:0000313" key="1">
    <source>
        <dbReference type="EMBL" id="MCF4142430.1"/>
    </source>
</evidence>
<reference evidence="1 2" key="1">
    <citation type="submission" date="2022-01" db="EMBL/GenBank/DDBJ databases">
        <title>Dethiosulfovibrio faecalis sp. nov., a novel proteolytic, non-sulfur-reducing bacterium isolated from a marine aquaculture solid waste bioreactor.</title>
        <authorList>
            <person name="Grabowski S."/>
            <person name="Apolinario E."/>
            <person name="Schneider N."/>
            <person name="Marshall C.W."/>
            <person name="Sowers K.R."/>
        </authorList>
    </citation>
    <scope>NUCLEOTIDE SEQUENCE [LARGE SCALE GENOMIC DNA]</scope>
    <source>
        <strain evidence="1 2">DSM 12537</strain>
    </source>
</reference>
<accession>A0ABS9ERC2</accession>
<proteinExistence type="predicted"/>
<comment type="caution">
    <text evidence="1">The sequence shown here is derived from an EMBL/GenBank/DDBJ whole genome shotgun (WGS) entry which is preliminary data.</text>
</comment>
<dbReference type="Proteomes" id="UP001200430">
    <property type="component" value="Unassembled WGS sequence"/>
</dbReference>
<organism evidence="1 2">
    <name type="scientific">Dethiosulfovibrio marinus</name>
    <dbReference type="NCBI Taxonomy" id="133532"/>
    <lineage>
        <taxon>Bacteria</taxon>
        <taxon>Thermotogati</taxon>
        <taxon>Synergistota</taxon>
        <taxon>Synergistia</taxon>
        <taxon>Synergistales</taxon>
        <taxon>Dethiosulfovibrionaceae</taxon>
        <taxon>Dethiosulfovibrio</taxon>
    </lineage>
</organism>
<name>A0ABS9ERC2_9BACT</name>
<protein>
    <recommendedName>
        <fullName evidence="3">Flagellin N-terminal domain-containing protein</fullName>
    </recommendedName>
</protein>
<evidence type="ECO:0008006" key="3">
    <source>
        <dbReference type="Google" id="ProtNLM"/>
    </source>
</evidence>
<keyword evidence="2" id="KW-1185">Reference proteome</keyword>
<evidence type="ECO:0000313" key="2">
    <source>
        <dbReference type="Proteomes" id="UP001200430"/>
    </source>
</evidence>
<dbReference type="RefSeq" id="WP_236099157.1">
    <property type="nucleotide sequence ID" value="NZ_JAKGUD010000005.1"/>
</dbReference>
<dbReference type="EMBL" id="JAKGUD010000005">
    <property type="protein sequence ID" value="MCF4142430.1"/>
    <property type="molecule type" value="Genomic_DNA"/>
</dbReference>